<feature type="transmembrane region" description="Helical" evidence="2">
    <location>
        <begin position="142"/>
        <end position="166"/>
    </location>
</feature>
<evidence type="ECO:0000313" key="3">
    <source>
        <dbReference type="EMBL" id="GJD62279.1"/>
    </source>
</evidence>
<proteinExistence type="predicted"/>
<dbReference type="EMBL" id="BPQJ01000009">
    <property type="protein sequence ID" value="GJD62279.1"/>
    <property type="molecule type" value="Genomic_DNA"/>
</dbReference>
<protein>
    <recommendedName>
        <fullName evidence="5">Exopolysaccharide biosynthesis protein exod</fullName>
    </recommendedName>
</protein>
<reference evidence="3" key="2">
    <citation type="submission" date="2021-08" db="EMBL/GenBank/DDBJ databases">
        <authorList>
            <person name="Tani A."/>
            <person name="Ola A."/>
            <person name="Ogura Y."/>
            <person name="Katsura K."/>
            <person name="Hayashi T."/>
        </authorList>
    </citation>
    <scope>NUCLEOTIDE SEQUENCE</scope>
    <source>
        <strain evidence="3">JCM 32048</strain>
    </source>
</reference>
<comment type="caution">
    <text evidence="3">The sequence shown here is derived from an EMBL/GenBank/DDBJ whole genome shotgun (WGS) entry which is preliminary data.</text>
</comment>
<dbReference type="InterPro" id="IPR010331">
    <property type="entry name" value="ExoD"/>
</dbReference>
<keyword evidence="2" id="KW-0472">Membrane</keyword>
<sequence>MHRRILSAAGPLRRRLGPLLAAGPVRADLGAGTTHARGLARAAEWARGGRATPARGAVTPPASAVPSVEGAAIPQGGASPAPDGQSPVTQFARTSEVLTVLAAQETERLTVGDIVAVLRDRAFALLVVLLGLPNCLPMPPPIPLICGLLLALVAAQIAAGMSAPWLPRALLGRSIARADLQRAVSRAVPLLRRLERWSRPRLRVFENDIGMRTMGLLLLALSLVLIVAAPLVGQIPLGLAVTLVGLGLVERDGIVVAAGLGVGVLGVALNLGFVYAVFTAVIGLLNIGAAAGL</sequence>
<reference evidence="3" key="1">
    <citation type="journal article" date="2016" name="Front. Microbiol.">
        <title>Genome Sequence of the Piezophilic, Mesophilic Sulfate-Reducing Bacterium Desulfovibrio indicus J2T.</title>
        <authorList>
            <person name="Cao J."/>
            <person name="Maignien L."/>
            <person name="Shao Z."/>
            <person name="Alain K."/>
            <person name="Jebbar M."/>
        </authorList>
    </citation>
    <scope>NUCLEOTIDE SEQUENCE</scope>
    <source>
        <strain evidence="3">JCM 32048</strain>
    </source>
</reference>
<name>A0AA37HAI2_9HYPH</name>
<evidence type="ECO:0008006" key="5">
    <source>
        <dbReference type="Google" id="ProtNLM"/>
    </source>
</evidence>
<dbReference type="PANTHER" id="PTHR41795">
    <property type="entry name" value="EXOPOLYSACCHARIDE SYNTHESIS PROTEIN"/>
    <property type="match status" value="1"/>
</dbReference>
<dbReference type="Pfam" id="PF06055">
    <property type="entry name" value="ExoD"/>
    <property type="match status" value="1"/>
</dbReference>
<keyword evidence="2" id="KW-0812">Transmembrane</keyword>
<accession>A0AA37HAI2</accession>
<keyword evidence="2" id="KW-1133">Transmembrane helix</keyword>
<organism evidence="3 4">
    <name type="scientific">Methylobacterium frigidaeris</name>
    <dbReference type="NCBI Taxonomy" id="2038277"/>
    <lineage>
        <taxon>Bacteria</taxon>
        <taxon>Pseudomonadati</taxon>
        <taxon>Pseudomonadota</taxon>
        <taxon>Alphaproteobacteria</taxon>
        <taxon>Hyphomicrobiales</taxon>
        <taxon>Methylobacteriaceae</taxon>
        <taxon>Methylobacterium</taxon>
    </lineage>
</organism>
<dbReference type="Proteomes" id="UP001055286">
    <property type="component" value="Unassembled WGS sequence"/>
</dbReference>
<evidence type="ECO:0000313" key="4">
    <source>
        <dbReference type="Proteomes" id="UP001055286"/>
    </source>
</evidence>
<feature type="region of interest" description="Disordered" evidence="1">
    <location>
        <begin position="50"/>
        <end position="88"/>
    </location>
</feature>
<feature type="transmembrane region" description="Helical" evidence="2">
    <location>
        <begin position="254"/>
        <end position="287"/>
    </location>
</feature>
<evidence type="ECO:0000256" key="2">
    <source>
        <dbReference type="SAM" id="Phobius"/>
    </source>
</evidence>
<keyword evidence="4" id="KW-1185">Reference proteome</keyword>
<feature type="transmembrane region" description="Helical" evidence="2">
    <location>
        <begin position="216"/>
        <end position="248"/>
    </location>
</feature>
<dbReference type="AlphaFoldDB" id="A0AA37HAI2"/>
<gene>
    <name evidence="3" type="ORF">MPEAHAMD_2432</name>
</gene>
<evidence type="ECO:0000256" key="1">
    <source>
        <dbReference type="SAM" id="MobiDB-lite"/>
    </source>
</evidence>
<dbReference type="PANTHER" id="PTHR41795:SF1">
    <property type="entry name" value="EXOPOLYSACCHARIDE SYNTHESIS PROTEIN"/>
    <property type="match status" value="1"/>
</dbReference>